<feature type="domain" description="FAD-dependent oxidoreductase 2 FAD-binding" evidence="5">
    <location>
        <begin position="313"/>
        <end position="349"/>
    </location>
</feature>
<dbReference type="Gene3D" id="3.50.50.60">
    <property type="entry name" value="FAD/NAD(P)-binding domain"/>
    <property type="match status" value="2"/>
</dbReference>
<feature type="domain" description="FAD-dependent oxidoreductase 2 FAD-binding" evidence="5">
    <location>
        <begin position="13"/>
        <end position="236"/>
    </location>
</feature>
<evidence type="ECO:0000313" key="7">
    <source>
        <dbReference type="Proteomes" id="UP000198324"/>
    </source>
</evidence>
<evidence type="ECO:0000256" key="3">
    <source>
        <dbReference type="ARBA" id="ARBA00023002"/>
    </source>
</evidence>
<name>A0A239BH10_9BACT</name>
<dbReference type="InterPro" id="IPR003953">
    <property type="entry name" value="FAD-dep_OxRdtase_2_FAD-bd"/>
</dbReference>
<dbReference type="InterPro" id="IPR027477">
    <property type="entry name" value="Succ_DH/fumarate_Rdtase_cat_sf"/>
</dbReference>
<dbReference type="InterPro" id="IPR036188">
    <property type="entry name" value="FAD/NAD-bd_sf"/>
</dbReference>
<gene>
    <name evidence="6" type="ORF">SAMN04488503_2524</name>
</gene>
<comment type="cofactor">
    <cofactor evidence="1">
        <name>FAD</name>
        <dbReference type="ChEBI" id="CHEBI:57692"/>
    </cofactor>
</comment>
<dbReference type="Proteomes" id="UP000198324">
    <property type="component" value="Unassembled WGS sequence"/>
</dbReference>
<organism evidence="6 7">
    <name type="scientific">Humidesulfovibrio mexicanus</name>
    <dbReference type="NCBI Taxonomy" id="147047"/>
    <lineage>
        <taxon>Bacteria</taxon>
        <taxon>Pseudomonadati</taxon>
        <taxon>Thermodesulfobacteriota</taxon>
        <taxon>Desulfovibrionia</taxon>
        <taxon>Desulfovibrionales</taxon>
        <taxon>Desulfovibrionaceae</taxon>
        <taxon>Humidesulfovibrio</taxon>
    </lineage>
</organism>
<feature type="signal peptide" evidence="4">
    <location>
        <begin position="1"/>
        <end position="29"/>
    </location>
</feature>
<dbReference type="SUPFAM" id="SSF51905">
    <property type="entry name" value="FAD/NAD(P)-binding domain"/>
    <property type="match status" value="1"/>
</dbReference>
<dbReference type="InterPro" id="IPR030664">
    <property type="entry name" value="SdhA/FrdA/AprA"/>
</dbReference>
<evidence type="ECO:0000256" key="1">
    <source>
        <dbReference type="ARBA" id="ARBA00001974"/>
    </source>
</evidence>
<evidence type="ECO:0000256" key="2">
    <source>
        <dbReference type="ARBA" id="ARBA00022630"/>
    </source>
</evidence>
<keyword evidence="2" id="KW-0285">Flavoprotein</keyword>
<dbReference type="EMBL" id="FZOC01000005">
    <property type="protein sequence ID" value="SNS06394.1"/>
    <property type="molecule type" value="Genomic_DNA"/>
</dbReference>
<accession>A0A239BH10</accession>
<evidence type="ECO:0000259" key="5">
    <source>
        <dbReference type="Pfam" id="PF00890"/>
    </source>
</evidence>
<dbReference type="AlphaFoldDB" id="A0A239BH10"/>
<evidence type="ECO:0000313" key="6">
    <source>
        <dbReference type="EMBL" id="SNS06394.1"/>
    </source>
</evidence>
<dbReference type="PANTHER" id="PTHR11632">
    <property type="entry name" value="SUCCINATE DEHYDROGENASE 2 FLAVOPROTEIN SUBUNIT"/>
    <property type="match status" value="1"/>
</dbReference>
<feature type="chain" id="PRO_5012850906" evidence="4">
    <location>
        <begin position="30"/>
        <end position="451"/>
    </location>
</feature>
<protein>
    <submittedName>
        <fullName evidence="6">L-aspartate oxidase</fullName>
    </submittedName>
</protein>
<dbReference type="Pfam" id="PF00890">
    <property type="entry name" value="FAD_binding_2"/>
    <property type="match status" value="2"/>
</dbReference>
<sequence>MAPQAAPAPSFRHVLVLGAGLAGMRAAWAAKQAAPHLAVTLVSPRAAPCGSSFANRNNALGMQAPRPGEAEAFIREALALAAPGTVALELARALAQDAPVALSDLLSLGLAFRRKADGALARYPGCFSPPRRAVVFDDLGAAHGAFLARVRGLGVRLLHGFVALQITRDAAGRATGAWLAPLRDGEPVFLRADAVVAALGGPAPLFARRICGPGGSGLSFGLLRSAGTELVNARFLQFFWGHAADGGFVNPGALPWSLLAPELAHHAEARRGHCPLAYSLPDAALDRWLLARRGADGLAPLPGGAPLALFAHAGNGGARIDADGRTAVPGLYACGECAGGMHGAQRMGGGMALSALVFGARAGRAAALQPDQGGTALAGPPPAPAPGLDLRPERTFLPRLRRGMDRHAAPFAPQDRTRAAFIAWLRTQEEDAPSLRQRLLALSALCVLDAQ</sequence>
<keyword evidence="7" id="KW-1185">Reference proteome</keyword>
<keyword evidence="4" id="KW-0732">Signal</keyword>
<evidence type="ECO:0000256" key="4">
    <source>
        <dbReference type="SAM" id="SignalP"/>
    </source>
</evidence>
<reference evidence="6 7" key="1">
    <citation type="submission" date="2017-06" db="EMBL/GenBank/DDBJ databases">
        <authorList>
            <person name="Kim H.J."/>
            <person name="Triplett B.A."/>
        </authorList>
    </citation>
    <scope>NUCLEOTIDE SEQUENCE [LARGE SCALE GENOMIC DNA]</scope>
    <source>
        <strain evidence="6 7">DSM 13116</strain>
    </source>
</reference>
<dbReference type="GO" id="GO:0016491">
    <property type="term" value="F:oxidoreductase activity"/>
    <property type="evidence" value="ECO:0007669"/>
    <property type="project" value="UniProtKB-KW"/>
</dbReference>
<proteinExistence type="predicted"/>
<dbReference type="PRINTS" id="PR00368">
    <property type="entry name" value="FADPNR"/>
</dbReference>
<keyword evidence="3" id="KW-0560">Oxidoreductase</keyword>
<dbReference type="PANTHER" id="PTHR11632:SF51">
    <property type="entry name" value="SUCCINATE DEHYDROGENASE [UBIQUINONE] FLAVOPROTEIN SUBUNIT, MITOCHONDRIAL"/>
    <property type="match status" value="1"/>
</dbReference>
<dbReference type="RefSeq" id="WP_089274737.1">
    <property type="nucleotide sequence ID" value="NZ_FZOC01000005.1"/>
</dbReference>
<dbReference type="Gene3D" id="3.90.700.10">
    <property type="entry name" value="Succinate dehydrogenase/fumarate reductase flavoprotein, catalytic domain"/>
    <property type="match status" value="1"/>
</dbReference>